<feature type="active site" evidence="10 12">
    <location>
        <position position="595"/>
    </location>
</feature>
<gene>
    <name evidence="10" type="primary">ppc</name>
    <name evidence="13" type="ORF">BSZ37_02125</name>
</gene>
<keyword evidence="7 10" id="KW-0456">Lyase</keyword>
<accession>A0A271IWX8</accession>
<dbReference type="GO" id="GO:0015977">
    <property type="term" value="P:carbon fixation"/>
    <property type="evidence" value="ECO:0007669"/>
    <property type="project" value="UniProtKB-UniRule"/>
</dbReference>
<dbReference type="Pfam" id="PF00311">
    <property type="entry name" value="PEPcase"/>
    <property type="match status" value="1"/>
</dbReference>
<dbReference type="HAMAP" id="MF_00595">
    <property type="entry name" value="PEPcase_type1"/>
    <property type="match status" value="1"/>
</dbReference>
<comment type="cofactor">
    <cofactor evidence="1 10">
        <name>Mg(2+)</name>
        <dbReference type="ChEBI" id="CHEBI:18420"/>
    </cofactor>
</comment>
<dbReference type="PROSITE" id="PS00781">
    <property type="entry name" value="PEPCASE_1"/>
    <property type="match status" value="1"/>
</dbReference>
<dbReference type="Gene3D" id="1.20.1440.90">
    <property type="entry name" value="Phosphoenolpyruvate/pyruvate domain"/>
    <property type="match status" value="1"/>
</dbReference>
<evidence type="ECO:0000256" key="1">
    <source>
        <dbReference type="ARBA" id="ARBA00001946"/>
    </source>
</evidence>
<dbReference type="InterPro" id="IPR015813">
    <property type="entry name" value="Pyrv/PenolPyrv_kinase-like_dom"/>
</dbReference>
<keyword evidence="8 10" id="KW-0120">Carbon dioxide fixation</keyword>
<evidence type="ECO:0000256" key="11">
    <source>
        <dbReference type="PROSITE-ProRule" id="PRU10111"/>
    </source>
</evidence>
<dbReference type="Proteomes" id="UP000216339">
    <property type="component" value="Unassembled WGS sequence"/>
</dbReference>
<organism evidence="13 14">
    <name type="scientific">Rubrivirga marina</name>
    <dbReference type="NCBI Taxonomy" id="1196024"/>
    <lineage>
        <taxon>Bacteria</taxon>
        <taxon>Pseudomonadati</taxon>
        <taxon>Rhodothermota</taxon>
        <taxon>Rhodothermia</taxon>
        <taxon>Rhodothermales</taxon>
        <taxon>Rubricoccaceae</taxon>
        <taxon>Rubrivirga</taxon>
    </lineage>
</organism>
<dbReference type="GO" id="GO:0006099">
    <property type="term" value="P:tricarboxylic acid cycle"/>
    <property type="evidence" value="ECO:0007669"/>
    <property type="project" value="InterPro"/>
</dbReference>
<evidence type="ECO:0000256" key="3">
    <source>
        <dbReference type="ARBA" id="ARBA00008346"/>
    </source>
</evidence>
<evidence type="ECO:0000256" key="6">
    <source>
        <dbReference type="ARBA" id="ARBA00022842"/>
    </source>
</evidence>
<keyword evidence="6 10" id="KW-0460">Magnesium</keyword>
<evidence type="ECO:0000256" key="2">
    <source>
        <dbReference type="ARBA" id="ARBA00003670"/>
    </source>
</evidence>
<dbReference type="InterPro" id="IPR033129">
    <property type="entry name" value="PEPCASE_His_AS"/>
</dbReference>
<dbReference type="PRINTS" id="PR00150">
    <property type="entry name" value="PEPCARBXLASE"/>
</dbReference>
<dbReference type="PANTHER" id="PTHR30523:SF6">
    <property type="entry name" value="PHOSPHOENOLPYRUVATE CARBOXYLASE"/>
    <property type="match status" value="1"/>
</dbReference>
<dbReference type="GO" id="GO:0006107">
    <property type="term" value="P:oxaloacetate metabolic process"/>
    <property type="evidence" value="ECO:0007669"/>
    <property type="project" value="UniProtKB-UniRule"/>
</dbReference>
<name>A0A271IWX8_9BACT</name>
<dbReference type="PROSITE" id="PS00393">
    <property type="entry name" value="PEPCASE_2"/>
    <property type="match status" value="1"/>
</dbReference>
<evidence type="ECO:0000256" key="5">
    <source>
        <dbReference type="ARBA" id="ARBA00022419"/>
    </source>
</evidence>
<evidence type="ECO:0000256" key="9">
    <source>
        <dbReference type="ARBA" id="ARBA00048995"/>
    </source>
</evidence>
<dbReference type="EC" id="4.1.1.31" evidence="4 10"/>
<dbReference type="RefSeq" id="WP_095508960.1">
    <property type="nucleotide sequence ID" value="NZ_MQWD01000001.1"/>
</dbReference>
<evidence type="ECO:0000256" key="8">
    <source>
        <dbReference type="ARBA" id="ARBA00023300"/>
    </source>
</evidence>
<evidence type="ECO:0000256" key="12">
    <source>
        <dbReference type="PROSITE-ProRule" id="PRU10112"/>
    </source>
</evidence>
<dbReference type="GO" id="GO:0000287">
    <property type="term" value="F:magnesium ion binding"/>
    <property type="evidence" value="ECO:0007669"/>
    <property type="project" value="UniProtKB-UniRule"/>
</dbReference>
<comment type="catalytic activity">
    <reaction evidence="9 10">
        <text>oxaloacetate + phosphate = phosphoenolpyruvate + hydrogencarbonate</text>
        <dbReference type="Rhea" id="RHEA:28370"/>
        <dbReference type="ChEBI" id="CHEBI:16452"/>
        <dbReference type="ChEBI" id="CHEBI:17544"/>
        <dbReference type="ChEBI" id="CHEBI:43474"/>
        <dbReference type="ChEBI" id="CHEBI:58702"/>
        <dbReference type="EC" id="4.1.1.31"/>
    </reaction>
</comment>
<dbReference type="InterPro" id="IPR018129">
    <property type="entry name" value="PEP_COase_Lys_AS"/>
</dbReference>
<comment type="subunit">
    <text evidence="10">Homotetramer.</text>
</comment>
<evidence type="ECO:0000313" key="13">
    <source>
        <dbReference type="EMBL" id="PAP75324.1"/>
    </source>
</evidence>
<dbReference type="GO" id="GO:0008964">
    <property type="term" value="F:phosphoenolpyruvate carboxylase activity"/>
    <property type="evidence" value="ECO:0007669"/>
    <property type="project" value="UniProtKB-UniRule"/>
</dbReference>
<dbReference type="OrthoDB" id="9768133at2"/>
<dbReference type="AlphaFoldDB" id="A0A271IWX8"/>
<feature type="active site" evidence="10 11">
    <location>
        <position position="152"/>
    </location>
</feature>
<dbReference type="InterPro" id="IPR022805">
    <property type="entry name" value="PEP_COase_bac/pln-type"/>
</dbReference>
<comment type="similarity">
    <text evidence="3 10">Belongs to the PEPCase type 1 family.</text>
</comment>
<dbReference type="SUPFAM" id="SSF51621">
    <property type="entry name" value="Phosphoenolpyruvate/pyruvate domain"/>
    <property type="match status" value="1"/>
</dbReference>
<comment type="caution">
    <text evidence="13">The sequence shown here is derived from an EMBL/GenBank/DDBJ whole genome shotgun (WGS) entry which is preliminary data.</text>
</comment>
<dbReference type="InterPro" id="IPR021135">
    <property type="entry name" value="PEP_COase"/>
</dbReference>
<comment type="function">
    <text evidence="2 10">Forms oxaloacetate, a four-carbon dicarboxylic acid source for the tricarboxylic acid cycle.</text>
</comment>
<keyword evidence="14" id="KW-1185">Reference proteome</keyword>
<evidence type="ECO:0000313" key="14">
    <source>
        <dbReference type="Proteomes" id="UP000216339"/>
    </source>
</evidence>
<evidence type="ECO:0000256" key="7">
    <source>
        <dbReference type="ARBA" id="ARBA00023239"/>
    </source>
</evidence>
<evidence type="ECO:0000256" key="10">
    <source>
        <dbReference type="HAMAP-Rule" id="MF_00595"/>
    </source>
</evidence>
<protein>
    <recommendedName>
        <fullName evidence="5 10">Phosphoenolpyruvate carboxylase</fullName>
        <shortName evidence="10">PEPC</shortName>
        <shortName evidence="10">PEPCase</shortName>
        <ecNumber evidence="4 10">4.1.1.31</ecNumber>
    </recommendedName>
</protein>
<dbReference type="EMBL" id="MQWD01000001">
    <property type="protein sequence ID" value="PAP75324.1"/>
    <property type="molecule type" value="Genomic_DNA"/>
</dbReference>
<dbReference type="GO" id="GO:0005829">
    <property type="term" value="C:cytosol"/>
    <property type="evidence" value="ECO:0007669"/>
    <property type="project" value="TreeGrafter"/>
</dbReference>
<reference evidence="13 14" key="1">
    <citation type="submission" date="2016-11" db="EMBL/GenBank/DDBJ databases">
        <title>Study of marine rhodopsin-containing bacteria.</title>
        <authorList>
            <person name="Yoshizawa S."/>
            <person name="Kumagai Y."/>
            <person name="Kogure K."/>
        </authorList>
    </citation>
    <scope>NUCLEOTIDE SEQUENCE [LARGE SCALE GENOMIC DNA]</scope>
    <source>
        <strain evidence="13 14">SAORIC-28</strain>
    </source>
</reference>
<dbReference type="PANTHER" id="PTHR30523">
    <property type="entry name" value="PHOSPHOENOLPYRUVATE CARBOXYLASE"/>
    <property type="match status" value="1"/>
</dbReference>
<proteinExistence type="inferred from homology"/>
<sequence length="941" mass="103271">MPDPAALDAATAAGLTDVHARRVALVERLVLQVARERYGDGPTDLAAGWLARVRGDGPAAFDALADDIEGASVDTLAAVLRTLTAYFHLVNKAEQIEIVRVNREREMGASAERPRGESIQEAVAVLRQDGRSAEEARQLVATLDIQPTLTAHPTEARRRSVLLHQQEAAEALDRLTGQAPLTPAEAAEAEEEALDRLRLLLATDEVRPAAVTVQDEVRHGLYFVATSIWDVVPKIHADLRRAFRETYGESPGEPLAFLKYRSWIGGDRDGNPNVTAEVTEWTLRAHREDALRLHRRGLDVLRRDLSVSDHQVEFPPELWDSVEADRETVRLPERRWRQNAREPVRLKVMQMASKLDRLIETLPDGDSGQTRGPGVAPAYDGAAFRADLDLIADALRQAGLAPLAESGPLADARVRAATFGFHLAALDLRQHSRLHEEAVADLLARADVEADYARLGEDERLELLTRELKNPRPFIRLGGEVGETTDRILSALRVAKRAIEDEPASIGSYIVSMTDAVSDVLEVLLLAKEVGLWRRHADGRVESPIDAVPLLETIADLEAGPALLSALFENEVYAEHLKARGGMQEVMLGYSDSNKDGGYWQANWSLHKAQGAIAETCRRHGVDLRFFHGRGGTVGRGGGRAGQAIRAMPPVAQTGRIRFTEQGEVISFRYALPGIARRHLEQIVHAQLGALADAEQARLDAEAATAAAPSDDAHALMERLADRSMDAYRALIDADDFWPWYASATPIAHIAGLSIASRPISRKGVGELDFDGLRAIPWVFSWTQPRFTAPGWYGVGAALAEAITGDDLELLRALQDEWPFFQAITGNALREMARARLVVGRRYSRLAEASGASRAPFEAVETEFSRAETALLRVARRDELLDPTRAIAATIRYRNPATDVLNLVQLDLMRRWRAGAEGDDALRRALLLSVNAIAAAMQSTG</sequence>
<evidence type="ECO:0000256" key="4">
    <source>
        <dbReference type="ARBA" id="ARBA00012305"/>
    </source>
</evidence>